<accession>A0A120F8J6</accession>
<dbReference type="Proteomes" id="UP000198226">
    <property type="component" value="Chromosome I"/>
</dbReference>
<name>A0A120F8J6_9ACTN</name>
<dbReference type="OrthoDB" id="3831302at2"/>
<dbReference type="Pfam" id="PF19939">
    <property type="entry name" value="DUF6401"/>
    <property type="match status" value="1"/>
</dbReference>
<dbReference type="RefSeq" id="WP_067308783.1">
    <property type="nucleotide sequence ID" value="NZ_LRMV01000069.1"/>
</dbReference>
<dbReference type="InterPro" id="IPR045647">
    <property type="entry name" value="DUF6401"/>
</dbReference>
<evidence type="ECO:0000313" key="1">
    <source>
        <dbReference type="EMBL" id="SCG49334.1"/>
    </source>
</evidence>
<gene>
    <name evidence="1" type="ORF">GA0070623_1692</name>
</gene>
<protein>
    <submittedName>
        <fullName evidence="1">Uncharacterized protein</fullName>
    </submittedName>
</protein>
<organism evidence="1 2">
    <name type="scientific">Micromonospora rifamycinica</name>
    <dbReference type="NCBI Taxonomy" id="291594"/>
    <lineage>
        <taxon>Bacteria</taxon>
        <taxon>Bacillati</taxon>
        <taxon>Actinomycetota</taxon>
        <taxon>Actinomycetes</taxon>
        <taxon>Micromonosporales</taxon>
        <taxon>Micromonosporaceae</taxon>
        <taxon>Micromonospora</taxon>
    </lineage>
</organism>
<evidence type="ECO:0000313" key="2">
    <source>
        <dbReference type="Proteomes" id="UP000198226"/>
    </source>
</evidence>
<proteinExistence type="predicted"/>
<dbReference type="AlphaFoldDB" id="A0A120F8J6"/>
<sequence length="121" mass="12436">MRVPYPQVATRTAVSAARSRLALLTASVGAPGLAAAAARPGLLALVDQHAAAVRDSLDGDRRPLTVAALAGYAEGIHDTARAHGLLPVGAADFTAPDWALTRLVAVCLLARTLDPRHLATT</sequence>
<keyword evidence="2" id="KW-1185">Reference proteome</keyword>
<reference evidence="2" key="1">
    <citation type="submission" date="2016-06" db="EMBL/GenBank/DDBJ databases">
        <authorList>
            <person name="Varghese N."/>
            <person name="Submissions Spin"/>
        </authorList>
    </citation>
    <scope>NUCLEOTIDE SEQUENCE [LARGE SCALE GENOMIC DNA]</scope>
    <source>
        <strain evidence="2">DSM 44983</strain>
    </source>
</reference>
<dbReference type="EMBL" id="LT607752">
    <property type="protein sequence ID" value="SCG49334.1"/>
    <property type="molecule type" value="Genomic_DNA"/>
</dbReference>